<keyword evidence="1" id="KW-0812">Transmembrane</keyword>
<name>A0ABV1EZ72_9BACI</name>
<evidence type="ECO:0000313" key="2">
    <source>
        <dbReference type="EMBL" id="MEQ2466376.1"/>
    </source>
</evidence>
<dbReference type="EMBL" id="JBBMFN010000026">
    <property type="protein sequence ID" value="MEQ2466376.1"/>
    <property type="molecule type" value="Genomic_DNA"/>
</dbReference>
<proteinExistence type="predicted"/>
<feature type="transmembrane region" description="Helical" evidence="1">
    <location>
        <begin position="5"/>
        <end position="23"/>
    </location>
</feature>
<keyword evidence="3" id="KW-1185">Reference proteome</keyword>
<sequence length="392" mass="45448">MKKILIIMNIVVLTVLLTLVILWKLDVIYLNISAPVEKSKEILGKDEVSLLLELEYPKLGEDIQVAYSLYGEPIYESNGQKDFLLLKEERETIYINYDQKEKIEAMNFYIEGAKEEIRSLGEKLLPTDSSFLDEDHEEKERKNDALRYTTTDYKEIYYYRLTEEQGYAMIMISNSITDFFGEEEEGEFPNYHVVVSKITGFDLYGVNDWDEGPLEEVKEEDHYDDVLESSESEAGELDSAEAVELDQSAALLNNEKIRHSDFLPNAKNGMIAGIDISLHDPIGSLIEDQIGQPDWRVSTEGGYLIYYDDYQAGFGVPYDYEEYSDSPINSYYLPIFLTRDEIIEYLGKPTSQDYSEVSSGYYLYYDLGEYKLFFEKNTDEPAERYYSVELRD</sequence>
<gene>
    <name evidence="2" type="ORF">WMO63_11930</name>
</gene>
<comment type="caution">
    <text evidence="2">The sequence shown here is derived from an EMBL/GenBank/DDBJ whole genome shotgun (WGS) entry which is preliminary data.</text>
</comment>
<keyword evidence="1" id="KW-0472">Membrane</keyword>
<evidence type="ECO:0000313" key="3">
    <source>
        <dbReference type="Proteomes" id="UP001465426"/>
    </source>
</evidence>
<protein>
    <recommendedName>
        <fullName evidence="4">DUF4340 domain-containing protein</fullName>
    </recommendedName>
</protein>
<organism evidence="2 3">
    <name type="scientific">Niallia hominis</name>
    <dbReference type="NCBI Taxonomy" id="3133173"/>
    <lineage>
        <taxon>Bacteria</taxon>
        <taxon>Bacillati</taxon>
        <taxon>Bacillota</taxon>
        <taxon>Bacilli</taxon>
        <taxon>Bacillales</taxon>
        <taxon>Bacillaceae</taxon>
        <taxon>Niallia</taxon>
    </lineage>
</organism>
<reference evidence="2 3" key="1">
    <citation type="submission" date="2024-03" db="EMBL/GenBank/DDBJ databases">
        <title>Human intestinal bacterial collection.</title>
        <authorList>
            <person name="Pauvert C."/>
            <person name="Hitch T.C.A."/>
            <person name="Clavel T."/>
        </authorList>
    </citation>
    <scope>NUCLEOTIDE SEQUENCE [LARGE SCALE GENOMIC DNA]</scope>
    <source>
        <strain evidence="2 3">CLA-SR-H024</strain>
    </source>
</reference>
<evidence type="ECO:0008006" key="4">
    <source>
        <dbReference type="Google" id="ProtNLM"/>
    </source>
</evidence>
<keyword evidence="1" id="KW-1133">Transmembrane helix</keyword>
<dbReference type="Proteomes" id="UP001465426">
    <property type="component" value="Unassembled WGS sequence"/>
</dbReference>
<dbReference type="RefSeq" id="WP_349204894.1">
    <property type="nucleotide sequence ID" value="NZ_JBBMFN010000026.1"/>
</dbReference>
<evidence type="ECO:0000256" key="1">
    <source>
        <dbReference type="SAM" id="Phobius"/>
    </source>
</evidence>
<accession>A0ABV1EZ72</accession>